<dbReference type="EMBL" id="LR743594">
    <property type="protein sequence ID" value="CAA2623624.1"/>
    <property type="molecule type" value="Genomic_DNA"/>
</dbReference>
<dbReference type="Proteomes" id="UP000663760">
    <property type="component" value="Chromosome 7"/>
</dbReference>
<evidence type="ECO:0000313" key="2">
    <source>
        <dbReference type="EMBL" id="CAA7399608.1"/>
    </source>
</evidence>
<dbReference type="EMBL" id="LR746270">
    <property type="protein sequence ID" value="CAA7399608.1"/>
    <property type="molecule type" value="Genomic_DNA"/>
</dbReference>
<dbReference type="AlphaFoldDB" id="A0A7I8KR96"/>
<sequence length="28" mass="3282">MIRLSSIYWVGNAEINERSLVEWQAKST</sequence>
<organism evidence="2 3">
    <name type="scientific">Spirodela intermedia</name>
    <name type="common">Intermediate duckweed</name>
    <dbReference type="NCBI Taxonomy" id="51605"/>
    <lineage>
        <taxon>Eukaryota</taxon>
        <taxon>Viridiplantae</taxon>
        <taxon>Streptophyta</taxon>
        <taxon>Embryophyta</taxon>
        <taxon>Tracheophyta</taxon>
        <taxon>Spermatophyta</taxon>
        <taxon>Magnoliopsida</taxon>
        <taxon>Liliopsida</taxon>
        <taxon>Araceae</taxon>
        <taxon>Lemnoideae</taxon>
        <taxon>Spirodela</taxon>
    </lineage>
</organism>
<reference evidence="2" key="1">
    <citation type="submission" date="2020-02" db="EMBL/GenBank/DDBJ databases">
        <authorList>
            <person name="Scholz U."/>
            <person name="Mascher M."/>
            <person name="Fiebig A."/>
        </authorList>
    </citation>
    <scope>NUCLEOTIDE SEQUENCE</scope>
</reference>
<gene>
    <name evidence="1" type="ORF">SI7747_07009548</name>
    <name evidence="2" type="ORF">SI8410_07010278</name>
</gene>
<proteinExistence type="predicted"/>
<protein>
    <submittedName>
        <fullName evidence="2">Uncharacterized protein</fullName>
    </submittedName>
</protein>
<name>A0A7I8KR96_SPIIN</name>
<accession>A0A7I8KR96</accession>
<evidence type="ECO:0000313" key="3">
    <source>
        <dbReference type="Proteomes" id="UP000663760"/>
    </source>
</evidence>
<keyword evidence="3" id="KW-1185">Reference proteome</keyword>
<evidence type="ECO:0000313" key="1">
    <source>
        <dbReference type="EMBL" id="CAA2623624.1"/>
    </source>
</evidence>